<name>A0A8H3YG29_9TREE</name>
<evidence type="ECO:0000313" key="2">
    <source>
        <dbReference type="EMBL" id="GHJ86817.1"/>
    </source>
</evidence>
<dbReference type="EMBL" id="BLZA01000019">
    <property type="protein sequence ID" value="GHJ86817.1"/>
    <property type="molecule type" value="Genomic_DNA"/>
</dbReference>
<sequence>MPFIAPLLLSILTHVVFALSTVLVTILSMWTQRRVRMAASSITAFEAPVFKPRSISFRKRRPSPIIFKDVNFGEPLQRSQSVGSVPVSKIDCPPSPKCRPYRIPSSPLVTSPVISATEKADFNLLPAFSLGDRKSPYWMNTSSVPASPSKEEYFTFEPNSPTGSLLDGSTSNAPAWASGQSIFDSERRSTGRKIIVTLCLFRLCVTLPLIWLEANLGHFAMPRLFLASDDLLLVDCVASAILLLYPLFCMIGNCTLALPRSFEHHIYHTSLILLLLPLLATFQLYNNEFTTIYRYGGLGIGATILLVARDQAQVSYWAPLNEKKSRTKWAY</sequence>
<keyword evidence="1" id="KW-0472">Membrane</keyword>
<reference evidence="2" key="1">
    <citation type="submission" date="2020-07" db="EMBL/GenBank/DDBJ databases">
        <title>Draft Genome Sequence of a Deep-Sea Yeast, Naganishia (Cryptococcus) liquefaciens strain N6.</title>
        <authorList>
            <person name="Han Y.W."/>
            <person name="Kajitani R."/>
            <person name="Morimoto H."/>
            <person name="Parhat M."/>
            <person name="Tsubouchi H."/>
            <person name="Bakenova O."/>
            <person name="Ogata M."/>
            <person name="Argunhan B."/>
            <person name="Aoki R."/>
            <person name="Kajiwara S."/>
            <person name="Itoh T."/>
            <person name="Iwasaki H."/>
        </authorList>
    </citation>
    <scope>NUCLEOTIDE SEQUENCE</scope>
    <source>
        <strain evidence="2">N6</strain>
    </source>
</reference>
<proteinExistence type="predicted"/>
<dbReference type="AlphaFoldDB" id="A0A8H3YG29"/>
<accession>A0A8H3YG29</accession>
<feature type="transmembrane region" description="Helical" evidence="1">
    <location>
        <begin position="232"/>
        <end position="254"/>
    </location>
</feature>
<keyword evidence="1" id="KW-0812">Transmembrane</keyword>
<feature type="transmembrane region" description="Helical" evidence="1">
    <location>
        <begin position="194"/>
        <end position="212"/>
    </location>
</feature>
<organism evidence="2 3">
    <name type="scientific">Naganishia liquefaciens</name>
    <dbReference type="NCBI Taxonomy" id="104408"/>
    <lineage>
        <taxon>Eukaryota</taxon>
        <taxon>Fungi</taxon>
        <taxon>Dikarya</taxon>
        <taxon>Basidiomycota</taxon>
        <taxon>Agaricomycotina</taxon>
        <taxon>Tremellomycetes</taxon>
        <taxon>Filobasidiales</taxon>
        <taxon>Filobasidiaceae</taxon>
        <taxon>Naganishia</taxon>
    </lineage>
</organism>
<protein>
    <submittedName>
        <fullName evidence="2">Uncharacterized protein</fullName>
    </submittedName>
</protein>
<dbReference type="Proteomes" id="UP000620104">
    <property type="component" value="Unassembled WGS sequence"/>
</dbReference>
<evidence type="ECO:0000256" key="1">
    <source>
        <dbReference type="SAM" id="Phobius"/>
    </source>
</evidence>
<comment type="caution">
    <text evidence="2">The sequence shown here is derived from an EMBL/GenBank/DDBJ whole genome shotgun (WGS) entry which is preliminary data.</text>
</comment>
<feature type="transmembrane region" description="Helical" evidence="1">
    <location>
        <begin position="291"/>
        <end position="308"/>
    </location>
</feature>
<feature type="transmembrane region" description="Helical" evidence="1">
    <location>
        <begin position="6"/>
        <end position="27"/>
    </location>
</feature>
<feature type="transmembrane region" description="Helical" evidence="1">
    <location>
        <begin position="266"/>
        <end position="285"/>
    </location>
</feature>
<gene>
    <name evidence="2" type="ORF">NliqN6_3219</name>
</gene>
<evidence type="ECO:0000313" key="3">
    <source>
        <dbReference type="Proteomes" id="UP000620104"/>
    </source>
</evidence>
<dbReference type="OrthoDB" id="2582917at2759"/>
<keyword evidence="3" id="KW-1185">Reference proteome</keyword>
<keyword evidence="1" id="KW-1133">Transmembrane helix</keyword>